<dbReference type="OrthoDB" id="25753at2"/>
<comment type="caution">
    <text evidence="6">The sequence shown here is derived from an EMBL/GenBank/DDBJ whole genome shotgun (WGS) entry which is preliminary data.</text>
</comment>
<evidence type="ECO:0000259" key="5">
    <source>
        <dbReference type="Pfam" id="PF08534"/>
    </source>
</evidence>
<accession>A0A4R1LDA4</accession>
<keyword evidence="4" id="KW-0676">Redox-active center</keyword>
<feature type="domain" description="Redoxin" evidence="5">
    <location>
        <begin position="31"/>
        <end position="156"/>
    </location>
</feature>
<dbReference type="GO" id="GO:0016491">
    <property type="term" value="F:oxidoreductase activity"/>
    <property type="evidence" value="ECO:0007669"/>
    <property type="project" value="InterPro"/>
</dbReference>
<protein>
    <submittedName>
        <fullName evidence="6">Peroxiredoxin</fullName>
    </submittedName>
</protein>
<keyword evidence="2" id="KW-0201">Cytochrome c-type biogenesis</keyword>
<dbReference type="Proteomes" id="UP000295210">
    <property type="component" value="Unassembled WGS sequence"/>
</dbReference>
<evidence type="ECO:0000256" key="2">
    <source>
        <dbReference type="ARBA" id="ARBA00022748"/>
    </source>
</evidence>
<dbReference type="InterPro" id="IPR050553">
    <property type="entry name" value="Thioredoxin_ResA/DsbE_sf"/>
</dbReference>
<sequence>MRLSLHVALVGLLAIGITSGCNDRGDHPSQIGKPAPGFAITNGAKTLRLHDYRGKVVVLNFWASWCPPCLEEFPSLTALQREMPQIAVLAVSFDTDAEAYRQYLVDNHIDLTVAIDQSQRSNLAYGTTRPPETYIIDRHGVIRRKFIGPQDWTSPEIVGYLKGL</sequence>
<name>A0A4R1LDA4_9BACT</name>
<dbReference type="PANTHER" id="PTHR42852">
    <property type="entry name" value="THIOL:DISULFIDE INTERCHANGE PROTEIN DSBE"/>
    <property type="match status" value="1"/>
</dbReference>
<dbReference type="CDD" id="cd02966">
    <property type="entry name" value="TlpA_like_family"/>
    <property type="match status" value="1"/>
</dbReference>
<dbReference type="GO" id="GO:0017004">
    <property type="term" value="P:cytochrome complex assembly"/>
    <property type="evidence" value="ECO:0007669"/>
    <property type="project" value="UniProtKB-KW"/>
</dbReference>
<dbReference type="PANTHER" id="PTHR42852:SF6">
    <property type="entry name" value="THIOL:DISULFIDE INTERCHANGE PROTEIN DSBE"/>
    <property type="match status" value="1"/>
</dbReference>
<evidence type="ECO:0000313" key="7">
    <source>
        <dbReference type="Proteomes" id="UP000295210"/>
    </source>
</evidence>
<reference evidence="6 7" key="1">
    <citation type="submission" date="2019-03" db="EMBL/GenBank/DDBJ databases">
        <title>Genomic Encyclopedia of Type Strains, Phase IV (KMG-IV): sequencing the most valuable type-strain genomes for metagenomic binning, comparative biology and taxonomic classification.</title>
        <authorList>
            <person name="Goeker M."/>
        </authorList>
    </citation>
    <scope>NUCLEOTIDE SEQUENCE [LARGE SCALE GENOMIC DNA]</scope>
    <source>
        <strain evidence="6 7">DSM 103428</strain>
    </source>
</reference>
<evidence type="ECO:0000256" key="4">
    <source>
        <dbReference type="ARBA" id="ARBA00023284"/>
    </source>
</evidence>
<evidence type="ECO:0000256" key="3">
    <source>
        <dbReference type="ARBA" id="ARBA00023157"/>
    </source>
</evidence>
<proteinExistence type="predicted"/>
<organism evidence="6 7">
    <name type="scientific">Acidipila rosea</name>
    <dbReference type="NCBI Taxonomy" id="768535"/>
    <lineage>
        <taxon>Bacteria</taxon>
        <taxon>Pseudomonadati</taxon>
        <taxon>Acidobacteriota</taxon>
        <taxon>Terriglobia</taxon>
        <taxon>Terriglobales</taxon>
        <taxon>Acidobacteriaceae</taxon>
        <taxon>Acidipila</taxon>
    </lineage>
</organism>
<evidence type="ECO:0000256" key="1">
    <source>
        <dbReference type="ARBA" id="ARBA00004196"/>
    </source>
</evidence>
<dbReference type="EMBL" id="SMGK01000001">
    <property type="protein sequence ID" value="TCK75687.1"/>
    <property type="molecule type" value="Genomic_DNA"/>
</dbReference>
<keyword evidence="7" id="KW-1185">Reference proteome</keyword>
<dbReference type="AlphaFoldDB" id="A0A4R1LDA4"/>
<dbReference type="Gene3D" id="3.40.30.10">
    <property type="entry name" value="Glutaredoxin"/>
    <property type="match status" value="1"/>
</dbReference>
<dbReference type="RefSeq" id="WP_131991651.1">
    <property type="nucleotide sequence ID" value="NZ_SMGK01000001.1"/>
</dbReference>
<dbReference type="InterPro" id="IPR017937">
    <property type="entry name" value="Thioredoxin_CS"/>
</dbReference>
<dbReference type="InterPro" id="IPR013740">
    <property type="entry name" value="Redoxin"/>
</dbReference>
<comment type="subcellular location">
    <subcellularLocation>
        <location evidence="1">Cell envelope</location>
    </subcellularLocation>
</comment>
<dbReference type="Pfam" id="PF08534">
    <property type="entry name" value="Redoxin"/>
    <property type="match status" value="1"/>
</dbReference>
<dbReference type="PROSITE" id="PS00194">
    <property type="entry name" value="THIOREDOXIN_1"/>
    <property type="match status" value="1"/>
</dbReference>
<evidence type="ECO:0000313" key="6">
    <source>
        <dbReference type="EMBL" id="TCK75687.1"/>
    </source>
</evidence>
<gene>
    <name evidence="6" type="ORF">C7378_0677</name>
</gene>
<dbReference type="InterPro" id="IPR036249">
    <property type="entry name" value="Thioredoxin-like_sf"/>
</dbReference>
<dbReference type="SUPFAM" id="SSF52833">
    <property type="entry name" value="Thioredoxin-like"/>
    <property type="match status" value="1"/>
</dbReference>
<keyword evidence="3" id="KW-1015">Disulfide bond</keyword>
<dbReference type="GO" id="GO:0030313">
    <property type="term" value="C:cell envelope"/>
    <property type="evidence" value="ECO:0007669"/>
    <property type="project" value="UniProtKB-SubCell"/>
</dbReference>